<keyword evidence="3" id="KW-1185">Reference proteome</keyword>
<evidence type="ECO:0000313" key="3">
    <source>
        <dbReference type="Proteomes" id="UP001596405"/>
    </source>
</evidence>
<sequence>MSALKSIFPLFFFVAFLLNNAFGFSSSAELLESKKAKGKVVRLFIIGNSFSQNASRFLPQLAKEKGHELILGRAEIGGASLQRHWDTVVAHEADPKDPKGNAYGGKSLKVLLSEGEWDIVTIQQNSMNTPWLDTYQPYARNLYEFIKKLQPNAEVILHQTWAYRADAKVFGLVADKEHAKDQKEMWEKSRANYHAIAKELDLRLLPVGDAFWQVSSDKKWGYKKDPNYDFNNPAHPAMPNQANSLHAGYRWHNKNLIFDANHANVAGEFLGSLVWYGVLFNESPTKLDFVPENVSPEFGAYLKKVAKKEVKKSKKYSFGKIARS</sequence>
<dbReference type="InterPro" id="IPR032616">
    <property type="entry name" value="DUF4886"/>
</dbReference>
<dbReference type="RefSeq" id="WP_066616638.1">
    <property type="nucleotide sequence ID" value="NZ_JBHSYQ010000015.1"/>
</dbReference>
<organism evidence="2 3">
    <name type="scientific">Rufibacter roseus</name>
    <dbReference type="NCBI Taxonomy" id="1567108"/>
    <lineage>
        <taxon>Bacteria</taxon>
        <taxon>Pseudomonadati</taxon>
        <taxon>Bacteroidota</taxon>
        <taxon>Cytophagia</taxon>
        <taxon>Cytophagales</taxon>
        <taxon>Hymenobacteraceae</taxon>
        <taxon>Rufibacter</taxon>
    </lineage>
</organism>
<dbReference type="Proteomes" id="UP001596405">
    <property type="component" value="Unassembled WGS sequence"/>
</dbReference>
<name>A0ABW2DQ17_9BACT</name>
<reference evidence="3" key="1">
    <citation type="journal article" date="2019" name="Int. J. Syst. Evol. Microbiol.">
        <title>The Global Catalogue of Microorganisms (GCM) 10K type strain sequencing project: providing services to taxonomists for standard genome sequencing and annotation.</title>
        <authorList>
            <consortium name="The Broad Institute Genomics Platform"/>
            <consortium name="The Broad Institute Genome Sequencing Center for Infectious Disease"/>
            <person name="Wu L."/>
            <person name="Ma J."/>
        </authorList>
    </citation>
    <scope>NUCLEOTIDE SEQUENCE [LARGE SCALE GENOMIC DNA]</scope>
    <source>
        <strain evidence="3">CGMCC 4.7393</strain>
    </source>
</reference>
<gene>
    <name evidence="2" type="ORF">ACFQHR_16055</name>
</gene>
<dbReference type="EMBL" id="JBHSYQ010000015">
    <property type="protein sequence ID" value="MFC6999150.1"/>
    <property type="molecule type" value="Genomic_DNA"/>
</dbReference>
<dbReference type="Pfam" id="PF16227">
    <property type="entry name" value="DUF4886"/>
    <property type="match status" value="1"/>
</dbReference>
<dbReference type="SUPFAM" id="SSF52266">
    <property type="entry name" value="SGNH hydrolase"/>
    <property type="match status" value="1"/>
</dbReference>
<dbReference type="InterPro" id="IPR036514">
    <property type="entry name" value="SGNH_hydro_sf"/>
</dbReference>
<evidence type="ECO:0000259" key="1">
    <source>
        <dbReference type="Pfam" id="PF16227"/>
    </source>
</evidence>
<feature type="domain" description="DUF4886" evidence="1">
    <location>
        <begin position="43"/>
        <end position="187"/>
    </location>
</feature>
<comment type="caution">
    <text evidence="2">The sequence shown here is derived from an EMBL/GenBank/DDBJ whole genome shotgun (WGS) entry which is preliminary data.</text>
</comment>
<dbReference type="Gene3D" id="3.40.50.1110">
    <property type="entry name" value="SGNH hydrolase"/>
    <property type="match status" value="1"/>
</dbReference>
<proteinExistence type="predicted"/>
<evidence type="ECO:0000313" key="2">
    <source>
        <dbReference type="EMBL" id="MFC6999150.1"/>
    </source>
</evidence>
<protein>
    <submittedName>
        <fullName evidence="2">DUF4886 domain-containing protein</fullName>
    </submittedName>
</protein>
<accession>A0ABW2DQ17</accession>